<dbReference type="SUPFAM" id="SSF53955">
    <property type="entry name" value="Lysozyme-like"/>
    <property type="match status" value="1"/>
</dbReference>
<sequence length="231" mass="23985">MKKSTILTVATATILTLGATLPTYAKAEEVKEGNTTFYVVESGDTLSKISEKYGVHFSVTHANNADQISNADLIFAGQKLIVDGEGFDKTKATVALKEDTAEAESTPVAYKEETVVDSAPESAPVQEAPHAQAPAPASTGGIDLNQTSGSVDINALANYLAGAGMSAGYSASEWAYIIQRESNGEVTATNSSSGAYGALQLLGHGEYAGMTLGEQINMARGLPAGSWVVYP</sequence>
<dbReference type="Pfam" id="PF01476">
    <property type="entry name" value="LysM"/>
    <property type="match status" value="1"/>
</dbReference>
<dbReference type="SMART" id="SM00257">
    <property type="entry name" value="LysM"/>
    <property type="match status" value="1"/>
</dbReference>
<feature type="compositionally biased region" description="Low complexity" evidence="1">
    <location>
        <begin position="123"/>
        <end position="137"/>
    </location>
</feature>
<accession>E0YIP1</accession>
<name>E0YIP1_9CAUD</name>
<dbReference type="CDD" id="cd00118">
    <property type="entry name" value="LysM"/>
    <property type="match status" value="1"/>
</dbReference>
<dbReference type="InterPro" id="IPR023346">
    <property type="entry name" value="Lysozyme-like_dom_sf"/>
</dbReference>
<dbReference type="OrthoDB" id="12641at10239"/>
<dbReference type="EMBL" id="HM029250">
    <property type="protein sequence ID" value="ADM73562.1"/>
    <property type="molecule type" value="Genomic_DNA"/>
</dbReference>
<dbReference type="InterPro" id="IPR036779">
    <property type="entry name" value="LysM_dom_sf"/>
</dbReference>
<evidence type="ECO:0000313" key="4">
    <source>
        <dbReference type="Proteomes" id="UP000002234"/>
    </source>
</evidence>
<keyword evidence="4" id="KW-1185">Reference proteome</keyword>
<dbReference type="PROSITE" id="PS51782">
    <property type="entry name" value="LYSM"/>
    <property type="match status" value="1"/>
</dbReference>
<proteinExistence type="predicted"/>
<dbReference type="InterPro" id="IPR018392">
    <property type="entry name" value="LysM"/>
</dbReference>
<feature type="domain" description="LysM" evidence="2">
    <location>
        <begin position="36"/>
        <end position="82"/>
    </location>
</feature>
<dbReference type="SUPFAM" id="SSF54106">
    <property type="entry name" value="LysM domain"/>
    <property type="match status" value="1"/>
</dbReference>
<evidence type="ECO:0000259" key="2">
    <source>
        <dbReference type="PROSITE" id="PS51782"/>
    </source>
</evidence>
<dbReference type="RefSeq" id="YP_004306164.1">
    <property type="nucleotide sequence ID" value="NC_015263.1"/>
</dbReference>
<dbReference type="Gene3D" id="3.10.350.10">
    <property type="entry name" value="LysM domain"/>
    <property type="match status" value="1"/>
</dbReference>
<dbReference type="Proteomes" id="UP000002234">
    <property type="component" value="Segment"/>
</dbReference>
<evidence type="ECO:0000313" key="3">
    <source>
        <dbReference type="EMBL" id="ADM73562.1"/>
    </source>
</evidence>
<reference evidence="3 4" key="1">
    <citation type="journal article" date="2010" name="Appl. Environ. Microbiol.">
        <title>Characterization of Lactococcus lactis phage 949 and comparison with other lactococcal phages.</title>
        <authorList>
            <person name="Samson J.E."/>
            <person name="Moineau S."/>
        </authorList>
    </citation>
    <scope>NUCLEOTIDE SEQUENCE [LARGE SCALE GENOMIC DNA]</scope>
</reference>
<evidence type="ECO:0000256" key="1">
    <source>
        <dbReference type="SAM" id="MobiDB-lite"/>
    </source>
</evidence>
<protein>
    <submittedName>
        <fullName evidence="3">Putative transglycosylase</fullName>
    </submittedName>
</protein>
<organism evidence="3 4">
    <name type="scientific">Lactococcus phage 949</name>
    <dbReference type="NCBI Taxonomy" id="881953"/>
    <lineage>
        <taxon>Viruses</taxon>
        <taxon>Duplodnaviria</taxon>
        <taxon>Heunggongvirae</taxon>
        <taxon>Uroviricota</taxon>
        <taxon>Caudoviricetes</taxon>
        <taxon>Audreyjarvisvirus</taxon>
        <taxon>Audreyjarvisvirus av949</taxon>
    </lineage>
</organism>
<dbReference type="KEGG" id="vg:10358829"/>
<feature type="region of interest" description="Disordered" evidence="1">
    <location>
        <begin position="119"/>
        <end position="144"/>
    </location>
</feature>
<dbReference type="GeneID" id="10358829"/>